<feature type="transmembrane region" description="Helical" evidence="1">
    <location>
        <begin position="52"/>
        <end position="70"/>
    </location>
</feature>
<dbReference type="AlphaFoldDB" id="A0A3S2UK36"/>
<dbReference type="EMBL" id="SACK01000006">
    <property type="protein sequence ID" value="RVU00054.1"/>
    <property type="molecule type" value="Genomic_DNA"/>
</dbReference>
<sequence length="225" mass="26074">MTHDLSGLKSGLLRIIIYGVFIYGLAEVIRWDAAAKVTINEAKVSEASFTEFLQSIFLAISAALYLGVFFKYEQLKPLAFFLFSFALASFIREQDSWLDERVFNNAWQVGVFSLLAVLLYYLWRNGTRFLQTVSLYVNSLPFGLMLAGFLTTYIFSRLYGRTKFWEEVMEERYFRTVKNVSEESIELLGYFILVIAAIEFFLCAKHYVRKITETIKQDRAKAVLI</sequence>
<feature type="transmembrane region" description="Helical" evidence="1">
    <location>
        <begin position="135"/>
        <end position="155"/>
    </location>
</feature>
<evidence type="ECO:0000313" key="3">
    <source>
        <dbReference type="Proteomes" id="UP000282759"/>
    </source>
</evidence>
<keyword evidence="1" id="KW-1133">Transmembrane helix</keyword>
<evidence type="ECO:0000313" key="2">
    <source>
        <dbReference type="EMBL" id="RVU00054.1"/>
    </source>
</evidence>
<keyword evidence="3" id="KW-1185">Reference proteome</keyword>
<protein>
    <submittedName>
        <fullName evidence="2">Uncharacterized protein</fullName>
    </submittedName>
</protein>
<dbReference type="OrthoDB" id="1425700at2"/>
<evidence type="ECO:0000256" key="1">
    <source>
        <dbReference type="SAM" id="Phobius"/>
    </source>
</evidence>
<dbReference type="Proteomes" id="UP000282759">
    <property type="component" value="Unassembled WGS sequence"/>
</dbReference>
<proteinExistence type="predicted"/>
<feature type="transmembrane region" description="Helical" evidence="1">
    <location>
        <begin position="106"/>
        <end position="123"/>
    </location>
</feature>
<gene>
    <name evidence="2" type="ORF">EOD41_13925</name>
</gene>
<feature type="transmembrane region" description="Helical" evidence="1">
    <location>
        <begin position="12"/>
        <end position="32"/>
    </location>
</feature>
<feature type="transmembrane region" description="Helical" evidence="1">
    <location>
        <begin position="187"/>
        <end position="208"/>
    </location>
</feature>
<feature type="transmembrane region" description="Helical" evidence="1">
    <location>
        <begin position="77"/>
        <end position="94"/>
    </location>
</feature>
<accession>A0A3S2UK36</accession>
<organism evidence="2 3">
    <name type="scientific">Mucilaginibacter limnophilus</name>
    <dbReference type="NCBI Taxonomy" id="1932778"/>
    <lineage>
        <taxon>Bacteria</taxon>
        <taxon>Pseudomonadati</taxon>
        <taxon>Bacteroidota</taxon>
        <taxon>Sphingobacteriia</taxon>
        <taxon>Sphingobacteriales</taxon>
        <taxon>Sphingobacteriaceae</taxon>
        <taxon>Mucilaginibacter</taxon>
    </lineage>
</organism>
<comment type="caution">
    <text evidence="2">The sequence shown here is derived from an EMBL/GenBank/DDBJ whole genome shotgun (WGS) entry which is preliminary data.</text>
</comment>
<keyword evidence="1" id="KW-0812">Transmembrane</keyword>
<name>A0A3S2UK36_9SPHI</name>
<reference evidence="2 3" key="1">
    <citation type="submission" date="2019-01" db="EMBL/GenBank/DDBJ databases">
        <authorList>
            <person name="Chen W.-M."/>
        </authorList>
    </citation>
    <scope>NUCLEOTIDE SEQUENCE [LARGE SCALE GENOMIC DNA]</scope>
    <source>
        <strain evidence="2 3">YBJ-36</strain>
    </source>
</reference>
<dbReference type="RefSeq" id="WP_127705934.1">
    <property type="nucleotide sequence ID" value="NZ_SACK01000006.1"/>
</dbReference>
<keyword evidence="1" id="KW-0472">Membrane</keyword>